<proteinExistence type="predicted"/>
<dbReference type="Pfam" id="PF04074">
    <property type="entry name" value="DUF386"/>
    <property type="match status" value="1"/>
</dbReference>
<dbReference type="Proteomes" id="UP000198366">
    <property type="component" value="Chromosome I"/>
</dbReference>
<dbReference type="PANTHER" id="PTHR34986">
    <property type="entry name" value="EVOLVED BETA-GALACTOSIDASE SUBUNIT BETA"/>
    <property type="match status" value="1"/>
</dbReference>
<dbReference type="SUPFAM" id="SSF51197">
    <property type="entry name" value="Clavaminate synthase-like"/>
    <property type="match status" value="1"/>
</dbReference>
<protein>
    <recommendedName>
        <fullName evidence="3">Flagellar motor switch protein</fullName>
    </recommendedName>
</protein>
<organism evidence="1 2">
    <name type="scientific">Helicobacter pylori</name>
    <name type="common">Campylobacter pylori</name>
    <dbReference type="NCBI Taxonomy" id="210"/>
    <lineage>
        <taxon>Bacteria</taxon>
        <taxon>Pseudomonadati</taxon>
        <taxon>Campylobacterota</taxon>
        <taxon>Epsilonproteobacteria</taxon>
        <taxon>Campylobacterales</taxon>
        <taxon>Helicobacteraceae</taxon>
        <taxon>Helicobacter</taxon>
    </lineage>
</organism>
<dbReference type="PANTHER" id="PTHR34986:SF1">
    <property type="entry name" value="PROTEIN YIAL"/>
    <property type="match status" value="1"/>
</dbReference>
<accession>A0A238GUF9</accession>
<sequence>MAVFGELSSLGHLFKKTQELEILHGYLQDVMQKGSEANQRVLNLAINTEFQAPLGHGIFSIEQSYCLEHAKEGEKGFFESHRQYVDFQLIVKGVEGAKVVDINRAVIKTPYNEKRDLIVYEPVSEASFLRLNAGMLAIFLENDAHALRFYGESFEKYREEPIFKAVVKMPKGLIKLKL</sequence>
<dbReference type="NCBIfam" id="TIGR00022">
    <property type="entry name" value="YhcH/YjgK/YiaL family protein"/>
    <property type="match status" value="1"/>
</dbReference>
<dbReference type="RefSeq" id="WP_089086701.1">
    <property type="nucleotide sequence ID" value="NZ_LT635456.1"/>
</dbReference>
<dbReference type="InterPro" id="IPR037012">
    <property type="entry name" value="NanQ/TabA/YiaL_sf"/>
</dbReference>
<reference evidence="1 2" key="1">
    <citation type="submission" date="2016-12" db="EMBL/GenBank/DDBJ databases">
        <authorList>
            <person name="Song W.-J."/>
            <person name="Kurnit D.M."/>
        </authorList>
    </citation>
    <scope>NUCLEOTIDE SEQUENCE [LARGE SCALE GENOMIC DNA]</scope>
    <source>
        <strain evidence="1">BCM-300</strain>
    </source>
</reference>
<gene>
    <name evidence="1" type="ORF">BCM300_00420</name>
</gene>
<dbReference type="GO" id="GO:0005829">
    <property type="term" value="C:cytosol"/>
    <property type="evidence" value="ECO:0007669"/>
    <property type="project" value="TreeGrafter"/>
</dbReference>
<dbReference type="AlphaFoldDB" id="A0A238GUF9"/>
<name>A0A238GUF9_HELPX</name>
<evidence type="ECO:0008006" key="3">
    <source>
        <dbReference type="Google" id="ProtNLM"/>
    </source>
</evidence>
<dbReference type="EMBL" id="LT837687">
    <property type="protein sequence ID" value="SMA52414.1"/>
    <property type="molecule type" value="Genomic_DNA"/>
</dbReference>
<evidence type="ECO:0000313" key="1">
    <source>
        <dbReference type="EMBL" id="SMA52414.1"/>
    </source>
</evidence>
<dbReference type="Gene3D" id="2.60.120.370">
    <property type="entry name" value="YhcH/YjgK/YiaL"/>
    <property type="match status" value="1"/>
</dbReference>
<dbReference type="InterPro" id="IPR004375">
    <property type="entry name" value="NanQ/TabA/YiaL"/>
</dbReference>
<evidence type="ECO:0000313" key="2">
    <source>
        <dbReference type="Proteomes" id="UP000198366"/>
    </source>
</evidence>